<dbReference type="InterPro" id="IPR002176">
    <property type="entry name" value="X-over_junc_endoDNase_RuvC"/>
</dbReference>
<dbReference type="GO" id="GO:0000287">
    <property type="term" value="F:magnesium ion binding"/>
    <property type="evidence" value="ECO:0007669"/>
    <property type="project" value="UniProtKB-UniRule"/>
</dbReference>
<keyword evidence="7 13" id="KW-0378">Hydrolase</keyword>
<evidence type="ECO:0000313" key="16">
    <source>
        <dbReference type="Proteomes" id="UP000199022"/>
    </source>
</evidence>
<dbReference type="Gene3D" id="3.30.420.10">
    <property type="entry name" value="Ribonuclease H-like superfamily/Ribonuclease H"/>
    <property type="match status" value="1"/>
</dbReference>
<dbReference type="HAMAP" id="MF_00034">
    <property type="entry name" value="RuvC"/>
    <property type="match status" value="1"/>
</dbReference>
<feature type="active site" evidence="13">
    <location>
        <position position="141"/>
    </location>
</feature>
<feature type="binding site" evidence="13">
    <location>
        <position position="141"/>
    </location>
    <ligand>
        <name>Mg(2+)</name>
        <dbReference type="ChEBI" id="CHEBI:18420"/>
        <label>1</label>
    </ligand>
</feature>
<keyword evidence="10 13" id="KW-0233">DNA recombination</keyword>
<dbReference type="EC" id="3.1.21.10" evidence="13 14"/>
<dbReference type="InterPro" id="IPR036397">
    <property type="entry name" value="RNaseH_sf"/>
</dbReference>
<dbReference type="GO" id="GO:0006310">
    <property type="term" value="P:DNA recombination"/>
    <property type="evidence" value="ECO:0007669"/>
    <property type="project" value="UniProtKB-UniRule"/>
</dbReference>
<dbReference type="GO" id="GO:0006281">
    <property type="term" value="P:DNA repair"/>
    <property type="evidence" value="ECO:0007669"/>
    <property type="project" value="UniProtKB-UniRule"/>
</dbReference>
<accession>A0A1I1T890</accession>
<evidence type="ECO:0000256" key="5">
    <source>
        <dbReference type="ARBA" id="ARBA00022759"/>
    </source>
</evidence>
<evidence type="ECO:0000256" key="11">
    <source>
        <dbReference type="ARBA" id="ARBA00023204"/>
    </source>
</evidence>
<keyword evidence="16" id="KW-1185">Reference proteome</keyword>
<evidence type="ECO:0000256" key="2">
    <source>
        <dbReference type="ARBA" id="ARBA00022490"/>
    </source>
</evidence>
<keyword evidence="8 13" id="KW-0460">Magnesium</keyword>
<feature type="active site" evidence="13">
    <location>
        <position position="68"/>
    </location>
</feature>
<evidence type="ECO:0000256" key="6">
    <source>
        <dbReference type="ARBA" id="ARBA00022763"/>
    </source>
</evidence>
<keyword evidence="3 13" id="KW-0540">Nuclease</keyword>
<evidence type="ECO:0000256" key="8">
    <source>
        <dbReference type="ARBA" id="ARBA00022842"/>
    </source>
</evidence>
<dbReference type="Pfam" id="PF02075">
    <property type="entry name" value="RuvC"/>
    <property type="match status" value="1"/>
</dbReference>
<reference evidence="16" key="1">
    <citation type="submission" date="2016-10" db="EMBL/GenBank/DDBJ databases">
        <authorList>
            <person name="Varghese N."/>
            <person name="Submissions S."/>
        </authorList>
    </citation>
    <scope>NUCLEOTIDE SEQUENCE [LARGE SCALE GENOMIC DNA]</scope>
    <source>
        <strain evidence="16">DSM 45962</strain>
    </source>
</reference>
<keyword evidence="5 13" id="KW-0255">Endonuclease</keyword>
<organism evidence="15 16">
    <name type="scientific">Klenkia taihuensis</name>
    <dbReference type="NCBI Taxonomy" id="1225127"/>
    <lineage>
        <taxon>Bacteria</taxon>
        <taxon>Bacillati</taxon>
        <taxon>Actinomycetota</taxon>
        <taxon>Actinomycetes</taxon>
        <taxon>Geodermatophilales</taxon>
        <taxon>Geodermatophilaceae</taxon>
        <taxon>Klenkia</taxon>
    </lineage>
</organism>
<evidence type="ECO:0000256" key="9">
    <source>
        <dbReference type="ARBA" id="ARBA00023125"/>
    </source>
</evidence>
<name>A0A1I1T890_9ACTN</name>
<dbReference type="EMBL" id="FOMD01000004">
    <property type="protein sequence ID" value="SFD54844.1"/>
    <property type="molecule type" value="Genomic_DNA"/>
</dbReference>
<dbReference type="FunFam" id="3.30.420.10:FF:000002">
    <property type="entry name" value="Crossover junction endodeoxyribonuclease RuvC"/>
    <property type="match status" value="1"/>
</dbReference>
<dbReference type="AlphaFoldDB" id="A0A1I1T890"/>
<sequence>MRVLGIDPGLTRCGWGVVDGRPGARPTAVGVGVVRSDHTLALELRLLELHTAVTALVREHRPDVVAIERVFQQNNKGTATGTAQAAGVAALAAAQASRPVHWHTPSEVKAAISGSGRADKEQVTLMVTRVLGLDTPPKPADAADALALAVCHVWRGPTQDRLRVAALAAGAGVGAAAPLSVATRSAVRPGRWQGIGSGR</sequence>
<dbReference type="NCBIfam" id="TIGR00228">
    <property type="entry name" value="ruvC"/>
    <property type="match status" value="1"/>
</dbReference>
<feature type="binding site" evidence="13">
    <location>
        <position position="68"/>
    </location>
    <ligand>
        <name>Mg(2+)</name>
        <dbReference type="ChEBI" id="CHEBI:18420"/>
        <label>2</label>
    </ligand>
</feature>
<dbReference type="GO" id="GO:0008821">
    <property type="term" value="F:crossover junction DNA endonuclease activity"/>
    <property type="evidence" value="ECO:0007669"/>
    <property type="project" value="UniProtKB-UniRule"/>
</dbReference>
<comment type="subcellular location">
    <subcellularLocation>
        <location evidence="13">Cytoplasm</location>
    </subcellularLocation>
</comment>
<evidence type="ECO:0000256" key="12">
    <source>
        <dbReference type="ARBA" id="ARBA00029354"/>
    </source>
</evidence>
<keyword evidence="9 13" id="KW-0238">DNA-binding</keyword>
<dbReference type="PRINTS" id="PR00696">
    <property type="entry name" value="RSOLVASERUVC"/>
</dbReference>
<evidence type="ECO:0000256" key="1">
    <source>
        <dbReference type="ARBA" id="ARBA00009518"/>
    </source>
</evidence>
<dbReference type="GO" id="GO:0003677">
    <property type="term" value="F:DNA binding"/>
    <property type="evidence" value="ECO:0007669"/>
    <property type="project" value="UniProtKB-KW"/>
</dbReference>
<keyword evidence="4 13" id="KW-0479">Metal-binding</keyword>
<evidence type="ECO:0000313" key="15">
    <source>
        <dbReference type="EMBL" id="SFD54844.1"/>
    </source>
</evidence>
<evidence type="ECO:0000256" key="10">
    <source>
        <dbReference type="ARBA" id="ARBA00023172"/>
    </source>
</evidence>
<keyword evidence="6 13" id="KW-0227">DNA damage</keyword>
<dbReference type="PROSITE" id="PS01321">
    <property type="entry name" value="RUVC"/>
    <property type="match status" value="1"/>
</dbReference>
<dbReference type="STRING" id="1225127.SAMN05661030_3693"/>
<evidence type="ECO:0000256" key="13">
    <source>
        <dbReference type="HAMAP-Rule" id="MF_00034"/>
    </source>
</evidence>
<comment type="similarity">
    <text evidence="1 13">Belongs to the RuvC family.</text>
</comment>
<evidence type="ECO:0000256" key="14">
    <source>
        <dbReference type="NCBIfam" id="TIGR00228"/>
    </source>
</evidence>
<comment type="catalytic activity">
    <reaction evidence="12 13">
        <text>Endonucleolytic cleavage at a junction such as a reciprocal single-stranded crossover between two homologous DNA duplexes (Holliday junction).</text>
        <dbReference type="EC" id="3.1.21.10"/>
    </reaction>
</comment>
<dbReference type="GO" id="GO:0005737">
    <property type="term" value="C:cytoplasm"/>
    <property type="evidence" value="ECO:0007669"/>
    <property type="project" value="UniProtKB-SubCell"/>
</dbReference>
<evidence type="ECO:0000256" key="3">
    <source>
        <dbReference type="ARBA" id="ARBA00022722"/>
    </source>
</evidence>
<evidence type="ECO:0000256" key="4">
    <source>
        <dbReference type="ARBA" id="ARBA00022723"/>
    </source>
</evidence>
<proteinExistence type="inferred from homology"/>
<dbReference type="GO" id="GO:0048476">
    <property type="term" value="C:Holliday junction resolvase complex"/>
    <property type="evidence" value="ECO:0007669"/>
    <property type="project" value="UniProtKB-UniRule"/>
</dbReference>
<feature type="binding site" evidence="13">
    <location>
        <position position="7"/>
    </location>
    <ligand>
        <name>Mg(2+)</name>
        <dbReference type="ChEBI" id="CHEBI:18420"/>
        <label>1</label>
    </ligand>
</feature>
<dbReference type="OrthoDB" id="9805499at2"/>
<comment type="cofactor">
    <cofactor evidence="13">
        <name>Mg(2+)</name>
        <dbReference type="ChEBI" id="CHEBI:18420"/>
    </cofactor>
    <text evidence="13">Binds 2 Mg(2+) ion per subunit.</text>
</comment>
<protein>
    <recommendedName>
        <fullName evidence="13 14">Crossover junction endodeoxyribonuclease RuvC</fullName>
        <ecNumber evidence="13 14">3.1.21.10</ecNumber>
    </recommendedName>
    <alternativeName>
        <fullName evidence="13">Holliday junction nuclease RuvC</fullName>
    </alternativeName>
    <alternativeName>
        <fullName evidence="13">Holliday junction resolvase RuvC</fullName>
    </alternativeName>
</protein>
<dbReference type="InterPro" id="IPR020563">
    <property type="entry name" value="X-over_junc_endoDNase_Mg_BS"/>
</dbReference>
<keyword evidence="2 13" id="KW-0963">Cytoplasm</keyword>
<dbReference type="SUPFAM" id="SSF53098">
    <property type="entry name" value="Ribonuclease H-like"/>
    <property type="match status" value="1"/>
</dbReference>
<dbReference type="PANTHER" id="PTHR30194:SF3">
    <property type="entry name" value="CROSSOVER JUNCTION ENDODEOXYRIBONUCLEASE RUVC"/>
    <property type="match status" value="1"/>
</dbReference>
<gene>
    <name evidence="13" type="primary">ruvC</name>
    <name evidence="15" type="ORF">SAMN05661030_3693</name>
</gene>
<dbReference type="Proteomes" id="UP000199022">
    <property type="component" value="Unassembled WGS sequence"/>
</dbReference>
<keyword evidence="11 13" id="KW-0234">DNA repair</keyword>
<dbReference type="PANTHER" id="PTHR30194">
    <property type="entry name" value="CROSSOVER JUNCTION ENDODEOXYRIBONUCLEASE RUVC"/>
    <property type="match status" value="1"/>
</dbReference>
<comment type="subunit">
    <text evidence="13">Homodimer which binds Holliday junction (HJ) DNA. The HJ becomes 2-fold symmetrical on binding to RuvC with unstacked arms; it has a different conformation from HJ DNA in complex with RuvA. In the full resolvosome a probable DNA-RuvA(4)-RuvB(12)-RuvC(2) complex forms which resolves the HJ.</text>
</comment>
<dbReference type="InterPro" id="IPR012337">
    <property type="entry name" value="RNaseH-like_sf"/>
</dbReference>
<feature type="active site" evidence="13">
    <location>
        <position position="7"/>
    </location>
</feature>
<evidence type="ECO:0000256" key="7">
    <source>
        <dbReference type="ARBA" id="ARBA00022801"/>
    </source>
</evidence>
<comment type="function">
    <text evidence="13">The RuvA-RuvB-RuvC complex processes Holliday junction (HJ) DNA during genetic recombination and DNA repair. Endonuclease that resolves HJ intermediates. Cleaves cruciform DNA by making single-stranded nicks across the HJ at symmetrical positions within the homologous arms, yielding a 5'-phosphate and a 3'-hydroxyl group; requires a central core of homology in the junction. The consensus cleavage sequence is 5'-(A/T)TT(C/G)-3'. Cleavage occurs on the 3'-side of the TT dinucleotide at the point of strand exchange. HJ branch migration catalyzed by RuvA-RuvB allows RuvC to scan DNA until it finds its consensus sequence, where it cleaves and resolves the cruciform DNA.</text>
</comment>